<dbReference type="Pfam" id="PF01498">
    <property type="entry name" value="HTH_Tnp_Tc3_2"/>
    <property type="match status" value="1"/>
</dbReference>
<organism evidence="2 3">
    <name type="scientific">Anabarilius grahami</name>
    <name type="common">Kanglang fish</name>
    <name type="synonym">Barilius grahami</name>
    <dbReference type="NCBI Taxonomy" id="495550"/>
    <lineage>
        <taxon>Eukaryota</taxon>
        <taxon>Metazoa</taxon>
        <taxon>Chordata</taxon>
        <taxon>Craniata</taxon>
        <taxon>Vertebrata</taxon>
        <taxon>Euteleostomi</taxon>
        <taxon>Actinopterygii</taxon>
        <taxon>Neopterygii</taxon>
        <taxon>Teleostei</taxon>
        <taxon>Ostariophysi</taxon>
        <taxon>Cypriniformes</taxon>
        <taxon>Xenocyprididae</taxon>
        <taxon>Xenocypridinae</taxon>
        <taxon>Xenocypridinae incertae sedis</taxon>
        <taxon>Anabarilius</taxon>
    </lineage>
</organism>
<name>A0A3N0YIA0_ANAGA</name>
<dbReference type="GO" id="GO:0015074">
    <property type="term" value="P:DNA integration"/>
    <property type="evidence" value="ECO:0007669"/>
    <property type="project" value="InterPro"/>
</dbReference>
<protein>
    <recommendedName>
        <fullName evidence="1">Transposase Tc1-like domain-containing protein</fullName>
    </recommendedName>
</protein>
<dbReference type="Gene3D" id="1.10.10.10">
    <property type="entry name" value="Winged helix-like DNA-binding domain superfamily/Winged helix DNA-binding domain"/>
    <property type="match status" value="1"/>
</dbReference>
<dbReference type="Proteomes" id="UP000281406">
    <property type="component" value="Unassembled WGS sequence"/>
</dbReference>
<comment type="caution">
    <text evidence="2">The sequence shown here is derived from an EMBL/GenBank/DDBJ whole genome shotgun (WGS) entry which is preliminary data.</text>
</comment>
<keyword evidence="3" id="KW-1185">Reference proteome</keyword>
<evidence type="ECO:0000313" key="2">
    <source>
        <dbReference type="EMBL" id="ROL45969.1"/>
    </source>
</evidence>
<reference evidence="2 3" key="1">
    <citation type="submission" date="2018-10" db="EMBL/GenBank/DDBJ databases">
        <title>Genome assembly for a Yunnan-Guizhou Plateau 3E fish, Anabarilius grahami (Regan), and its evolutionary and genetic applications.</title>
        <authorList>
            <person name="Jiang W."/>
        </authorList>
    </citation>
    <scope>NUCLEOTIDE SEQUENCE [LARGE SCALE GENOMIC DNA]</scope>
    <source>
        <strain evidence="2">AG-KIZ</strain>
        <tissue evidence="2">Muscle</tissue>
    </source>
</reference>
<feature type="domain" description="Transposase Tc1-like" evidence="1">
    <location>
        <begin position="71"/>
        <end position="141"/>
    </location>
</feature>
<dbReference type="AlphaFoldDB" id="A0A3N0YIA0"/>
<dbReference type="InterPro" id="IPR002492">
    <property type="entry name" value="Transposase_Tc1-like"/>
</dbReference>
<proteinExistence type="predicted"/>
<dbReference type="GO" id="GO:0006313">
    <property type="term" value="P:DNA transposition"/>
    <property type="evidence" value="ECO:0007669"/>
    <property type="project" value="InterPro"/>
</dbReference>
<accession>A0A3N0YIA0</accession>
<dbReference type="InterPro" id="IPR009057">
    <property type="entry name" value="Homeodomain-like_sf"/>
</dbReference>
<sequence>MGKRKDLSEFDKGQIVMARQLGQSISKTAALVGCSRSAVVNIFQKWSNEGAVVNWRQSHGLSRLIDARGERRLARVVRSNRRATVAQTAQEVNAGSDRKVSEYTVHHSLLRMGLHSRRQVRVPMLTPVHLRKCQQWTLENQNWTTEQWKTVVWS</sequence>
<gene>
    <name evidence="2" type="ORF">DPX16_4783</name>
</gene>
<evidence type="ECO:0000259" key="1">
    <source>
        <dbReference type="Pfam" id="PF01498"/>
    </source>
</evidence>
<dbReference type="SUPFAM" id="SSF46689">
    <property type="entry name" value="Homeodomain-like"/>
    <property type="match status" value="1"/>
</dbReference>
<dbReference type="EMBL" id="RJVU01042532">
    <property type="protein sequence ID" value="ROL45969.1"/>
    <property type="molecule type" value="Genomic_DNA"/>
</dbReference>
<dbReference type="OrthoDB" id="8956919at2759"/>
<dbReference type="Pfam" id="PF13384">
    <property type="entry name" value="HTH_23"/>
    <property type="match status" value="1"/>
</dbReference>
<dbReference type="InterPro" id="IPR036388">
    <property type="entry name" value="WH-like_DNA-bd_sf"/>
</dbReference>
<dbReference type="GO" id="GO:0003677">
    <property type="term" value="F:DNA binding"/>
    <property type="evidence" value="ECO:0007669"/>
    <property type="project" value="InterPro"/>
</dbReference>
<evidence type="ECO:0000313" key="3">
    <source>
        <dbReference type="Proteomes" id="UP000281406"/>
    </source>
</evidence>